<evidence type="ECO:0000256" key="2">
    <source>
        <dbReference type="ARBA" id="ARBA00022559"/>
    </source>
</evidence>
<dbReference type="InterPro" id="IPR050924">
    <property type="entry name" value="Peroxiredoxin_BCP/PrxQ"/>
</dbReference>
<dbReference type="GO" id="GO:0045454">
    <property type="term" value="P:cell redox homeostasis"/>
    <property type="evidence" value="ECO:0007669"/>
    <property type="project" value="TreeGrafter"/>
</dbReference>
<dbReference type="InterPro" id="IPR036249">
    <property type="entry name" value="Thioredoxin-like_sf"/>
</dbReference>
<sequence>MAPHPLINEPAPEFSLPDVNGHMFKFPPEEQGVRVKKPIALFFYPEAGTFGCTREACQFRDALVEKEIFKRTDVQVIGISSDPVPKQKRFVESQNLTYPVLSDEKHVAYQAFHVGKGIMGFGDARITFVIDSEGMIRDSLSANVNFNAHVKFVTKALEKLESQPSVRSPSETSDADAAAARSESSDDSSLSQTRDELSRVAYVVGA</sequence>
<dbReference type="PANTHER" id="PTHR42801">
    <property type="entry name" value="THIOREDOXIN-DEPENDENT PEROXIDE REDUCTASE"/>
    <property type="match status" value="1"/>
</dbReference>
<evidence type="ECO:0000256" key="7">
    <source>
        <dbReference type="ARBA" id="ARBA00032824"/>
    </source>
</evidence>
<keyword evidence="2" id="KW-0575">Peroxidase</keyword>
<evidence type="ECO:0000256" key="4">
    <source>
        <dbReference type="ARBA" id="ARBA00023002"/>
    </source>
</evidence>
<dbReference type="OrthoDB" id="338622at2759"/>
<comment type="similarity">
    <text evidence="8">Belongs to the peroxiredoxin family. BCP/PrxQ subfamily.</text>
</comment>
<keyword evidence="4" id="KW-0560">Oxidoreductase</keyword>
<comment type="catalytic activity">
    <reaction evidence="9">
        <text>a hydroperoxide + [thioredoxin]-dithiol = an alcohol + [thioredoxin]-disulfide + H2O</text>
        <dbReference type="Rhea" id="RHEA:62620"/>
        <dbReference type="Rhea" id="RHEA-COMP:10698"/>
        <dbReference type="Rhea" id="RHEA-COMP:10700"/>
        <dbReference type="ChEBI" id="CHEBI:15377"/>
        <dbReference type="ChEBI" id="CHEBI:29950"/>
        <dbReference type="ChEBI" id="CHEBI:30879"/>
        <dbReference type="ChEBI" id="CHEBI:35924"/>
        <dbReference type="ChEBI" id="CHEBI:50058"/>
        <dbReference type="EC" id="1.11.1.24"/>
    </reaction>
</comment>
<proteinExistence type="inferred from homology"/>
<evidence type="ECO:0000259" key="11">
    <source>
        <dbReference type="PROSITE" id="PS51352"/>
    </source>
</evidence>
<dbReference type="GO" id="GO:0008379">
    <property type="term" value="F:thioredoxin peroxidase activity"/>
    <property type="evidence" value="ECO:0007669"/>
    <property type="project" value="TreeGrafter"/>
</dbReference>
<keyword evidence="5" id="KW-1015">Disulfide bond</keyword>
<organism evidence="12 13">
    <name type="scientific">Suillus plorans</name>
    <dbReference type="NCBI Taxonomy" id="116603"/>
    <lineage>
        <taxon>Eukaryota</taxon>
        <taxon>Fungi</taxon>
        <taxon>Dikarya</taxon>
        <taxon>Basidiomycota</taxon>
        <taxon>Agaricomycotina</taxon>
        <taxon>Agaricomycetes</taxon>
        <taxon>Agaricomycetidae</taxon>
        <taxon>Boletales</taxon>
        <taxon>Suillineae</taxon>
        <taxon>Suillaceae</taxon>
        <taxon>Suillus</taxon>
    </lineage>
</organism>
<dbReference type="PANTHER" id="PTHR42801:SF4">
    <property type="entry name" value="AHPC_TSA FAMILY PROTEIN"/>
    <property type="match status" value="1"/>
</dbReference>
<evidence type="ECO:0000256" key="1">
    <source>
        <dbReference type="ARBA" id="ARBA00013017"/>
    </source>
</evidence>
<evidence type="ECO:0000256" key="5">
    <source>
        <dbReference type="ARBA" id="ARBA00023157"/>
    </source>
</evidence>
<dbReference type="InterPro" id="IPR013766">
    <property type="entry name" value="Thioredoxin_domain"/>
</dbReference>
<protein>
    <recommendedName>
        <fullName evidence="1">thioredoxin-dependent peroxiredoxin</fullName>
        <ecNumber evidence="1">1.11.1.24</ecNumber>
    </recommendedName>
    <alternativeName>
        <fullName evidence="7">Thioredoxin peroxidase</fullName>
    </alternativeName>
</protein>
<dbReference type="Proteomes" id="UP000719766">
    <property type="component" value="Unassembled WGS sequence"/>
</dbReference>
<dbReference type="EC" id="1.11.1.24" evidence="1"/>
<dbReference type="Pfam" id="PF00578">
    <property type="entry name" value="AhpC-TSA"/>
    <property type="match status" value="1"/>
</dbReference>
<dbReference type="GeneID" id="64603754"/>
<evidence type="ECO:0000313" key="12">
    <source>
        <dbReference type="EMBL" id="KAG1797763.1"/>
    </source>
</evidence>
<feature type="compositionally biased region" description="Low complexity" evidence="10">
    <location>
        <begin position="168"/>
        <end position="192"/>
    </location>
</feature>
<dbReference type="InterPro" id="IPR000866">
    <property type="entry name" value="AhpC/TSA"/>
</dbReference>
<dbReference type="GO" id="GO:0005737">
    <property type="term" value="C:cytoplasm"/>
    <property type="evidence" value="ECO:0007669"/>
    <property type="project" value="TreeGrafter"/>
</dbReference>
<evidence type="ECO:0000256" key="8">
    <source>
        <dbReference type="ARBA" id="ARBA00038489"/>
    </source>
</evidence>
<evidence type="ECO:0000256" key="9">
    <source>
        <dbReference type="ARBA" id="ARBA00049091"/>
    </source>
</evidence>
<feature type="domain" description="Thioredoxin" evidence="11">
    <location>
        <begin position="5"/>
        <end position="162"/>
    </location>
</feature>
<keyword evidence="13" id="KW-1185">Reference proteome</keyword>
<dbReference type="Gene3D" id="3.40.30.10">
    <property type="entry name" value="Glutaredoxin"/>
    <property type="match status" value="1"/>
</dbReference>
<dbReference type="SUPFAM" id="SSF52833">
    <property type="entry name" value="Thioredoxin-like"/>
    <property type="match status" value="1"/>
</dbReference>
<comment type="caution">
    <text evidence="12">The sequence shown here is derived from an EMBL/GenBank/DDBJ whole genome shotgun (WGS) entry which is preliminary data.</text>
</comment>
<accession>A0A9P7DLG5</accession>
<dbReference type="CDD" id="cd03017">
    <property type="entry name" value="PRX_BCP"/>
    <property type="match status" value="1"/>
</dbReference>
<evidence type="ECO:0000313" key="13">
    <source>
        <dbReference type="Proteomes" id="UP000719766"/>
    </source>
</evidence>
<dbReference type="AlphaFoldDB" id="A0A9P7DLG5"/>
<keyword evidence="3" id="KW-0049">Antioxidant</keyword>
<evidence type="ECO:0000256" key="6">
    <source>
        <dbReference type="ARBA" id="ARBA00023284"/>
    </source>
</evidence>
<dbReference type="EMBL" id="JABBWE010000015">
    <property type="protein sequence ID" value="KAG1797763.1"/>
    <property type="molecule type" value="Genomic_DNA"/>
</dbReference>
<evidence type="ECO:0000256" key="3">
    <source>
        <dbReference type="ARBA" id="ARBA00022862"/>
    </source>
</evidence>
<gene>
    <name evidence="12" type="ORF">HD556DRAFT_241091</name>
</gene>
<name>A0A9P7DLG5_9AGAM</name>
<dbReference type="PROSITE" id="PS51352">
    <property type="entry name" value="THIOREDOXIN_2"/>
    <property type="match status" value="1"/>
</dbReference>
<evidence type="ECO:0000256" key="10">
    <source>
        <dbReference type="SAM" id="MobiDB-lite"/>
    </source>
</evidence>
<feature type="region of interest" description="Disordered" evidence="10">
    <location>
        <begin position="163"/>
        <end position="197"/>
    </location>
</feature>
<dbReference type="RefSeq" id="XP_041162716.1">
    <property type="nucleotide sequence ID" value="XM_041309990.1"/>
</dbReference>
<reference evidence="12" key="1">
    <citation type="journal article" date="2020" name="New Phytol.">
        <title>Comparative genomics reveals dynamic genome evolution in host specialist ectomycorrhizal fungi.</title>
        <authorList>
            <person name="Lofgren L.A."/>
            <person name="Nguyen N.H."/>
            <person name="Vilgalys R."/>
            <person name="Ruytinx J."/>
            <person name="Liao H.L."/>
            <person name="Branco S."/>
            <person name="Kuo A."/>
            <person name="LaButti K."/>
            <person name="Lipzen A."/>
            <person name="Andreopoulos W."/>
            <person name="Pangilinan J."/>
            <person name="Riley R."/>
            <person name="Hundley H."/>
            <person name="Na H."/>
            <person name="Barry K."/>
            <person name="Grigoriev I.V."/>
            <person name="Stajich J.E."/>
            <person name="Kennedy P.G."/>
        </authorList>
    </citation>
    <scope>NUCLEOTIDE SEQUENCE</scope>
    <source>
        <strain evidence="12">S12</strain>
    </source>
</reference>
<dbReference type="GO" id="GO:0034599">
    <property type="term" value="P:cellular response to oxidative stress"/>
    <property type="evidence" value="ECO:0007669"/>
    <property type="project" value="TreeGrafter"/>
</dbReference>
<keyword evidence="6" id="KW-0676">Redox-active center</keyword>